<comment type="caution">
    <text evidence="2">The sequence shown here is derived from an EMBL/GenBank/DDBJ whole genome shotgun (WGS) entry which is preliminary data.</text>
</comment>
<name>A0A9D4IJ54_DREPO</name>
<sequence length="77" mass="8596">MDGGPPVGKRNASNSHKSFAISPDTNTNLQWVEQHGSPLSRRAPIRMRRTDRLLQRGRGKLEKVVLPILIETTAHSI</sequence>
<evidence type="ECO:0000256" key="1">
    <source>
        <dbReference type="SAM" id="MobiDB-lite"/>
    </source>
</evidence>
<keyword evidence="3" id="KW-1185">Reference proteome</keyword>
<accession>A0A9D4IJ54</accession>
<protein>
    <submittedName>
        <fullName evidence="2">Uncharacterized protein</fullName>
    </submittedName>
</protein>
<feature type="region of interest" description="Disordered" evidence="1">
    <location>
        <begin position="1"/>
        <end position="44"/>
    </location>
</feature>
<evidence type="ECO:0000313" key="3">
    <source>
        <dbReference type="Proteomes" id="UP000828390"/>
    </source>
</evidence>
<evidence type="ECO:0000313" key="2">
    <source>
        <dbReference type="EMBL" id="KAH3776180.1"/>
    </source>
</evidence>
<proteinExistence type="predicted"/>
<organism evidence="2 3">
    <name type="scientific">Dreissena polymorpha</name>
    <name type="common">Zebra mussel</name>
    <name type="synonym">Mytilus polymorpha</name>
    <dbReference type="NCBI Taxonomy" id="45954"/>
    <lineage>
        <taxon>Eukaryota</taxon>
        <taxon>Metazoa</taxon>
        <taxon>Spiralia</taxon>
        <taxon>Lophotrochozoa</taxon>
        <taxon>Mollusca</taxon>
        <taxon>Bivalvia</taxon>
        <taxon>Autobranchia</taxon>
        <taxon>Heteroconchia</taxon>
        <taxon>Euheterodonta</taxon>
        <taxon>Imparidentia</taxon>
        <taxon>Neoheterodontei</taxon>
        <taxon>Myida</taxon>
        <taxon>Dreissenoidea</taxon>
        <taxon>Dreissenidae</taxon>
        <taxon>Dreissena</taxon>
    </lineage>
</organism>
<reference evidence="2" key="2">
    <citation type="submission" date="2020-11" db="EMBL/GenBank/DDBJ databases">
        <authorList>
            <person name="McCartney M.A."/>
            <person name="Auch B."/>
            <person name="Kono T."/>
            <person name="Mallez S."/>
            <person name="Becker A."/>
            <person name="Gohl D.M."/>
            <person name="Silverstein K.A.T."/>
            <person name="Koren S."/>
            <person name="Bechman K.B."/>
            <person name="Herman A."/>
            <person name="Abrahante J.E."/>
            <person name="Garbe J."/>
        </authorList>
    </citation>
    <scope>NUCLEOTIDE SEQUENCE</scope>
    <source>
        <strain evidence="2">Duluth1</strain>
        <tissue evidence="2">Whole animal</tissue>
    </source>
</reference>
<gene>
    <name evidence="2" type="ORF">DPMN_177596</name>
</gene>
<feature type="compositionally biased region" description="Polar residues" evidence="1">
    <location>
        <begin position="11"/>
        <end position="31"/>
    </location>
</feature>
<dbReference type="AlphaFoldDB" id="A0A9D4IJ54"/>
<dbReference type="Proteomes" id="UP000828390">
    <property type="component" value="Unassembled WGS sequence"/>
</dbReference>
<dbReference type="EMBL" id="JAIWYP010000009">
    <property type="protein sequence ID" value="KAH3776180.1"/>
    <property type="molecule type" value="Genomic_DNA"/>
</dbReference>
<reference evidence="2" key="1">
    <citation type="journal article" date="2019" name="bioRxiv">
        <title>The Genome of the Zebra Mussel, Dreissena polymorpha: A Resource for Invasive Species Research.</title>
        <authorList>
            <person name="McCartney M.A."/>
            <person name="Auch B."/>
            <person name="Kono T."/>
            <person name="Mallez S."/>
            <person name="Zhang Y."/>
            <person name="Obille A."/>
            <person name="Becker A."/>
            <person name="Abrahante J.E."/>
            <person name="Garbe J."/>
            <person name="Badalamenti J.P."/>
            <person name="Herman A."/>
            <person name="Mangelson H."/>
            <person name="Liachko I."/>
            <person name="Sullivan S."/>
            <person name="Sone E.D."/>
            <person name="Koren S."/>
            <person name="Silverstein K.A.T."/>
            <person name="Beckman K.B."/>
            <person name="Gohl D.M."/>
        </authorList>
    </citation>
    <scope>NUCLEOTIDE SEQUENCE</scope>
    <source>
        <strain evidence="2">Duluth1</strain>
        <tissue evidence="2">Whole animal</tissue>
    </source>
</reference>